<keyword evidence="2" id="KW-1185">Reference proteome</keyword>
<evidence type="ECO:0000313" key="1">
    <source>
        <dbReference type="EMBL" id="KAA9039239.1"/>
    </source>
</evidence>
<sequence length="162" mass="17696">MRIFVIITLLLSLGIFNSCQKKFEEPNDSSPASPTEFKAKINGVPFIAVITGAAIREDSVISIAAESNDRQMIVLAVKDSGVHVYTLAMKSVFNFGGYTDATSIAFYSNEGINPGDSGGTLAITSLDRVKKLISGTFYFKAFHQDNRTQRTITEGVFHNISY</sequence>
<dbReference type="Proteomes" id="UP000326903">
    <property type="component" value="Unassembled WGS sequence"/>
</dbReference>
<dbReference type="AlphaFoldDB" id="A0A5J5IJS0"/>
<proteinExistence type="predicted"/>
<reference evidence="1 2" key="1">
    <citation type="submission" date="2019-09" db="EMBL/GenBank/DDBJ databases">
        <title>Draft genome sequence of Ginsengibacter sp. BR5-29.</title>
        <authorList>
            <person name="Im W.-T."/>
        </authorList>
    </citation>
    <scope>NUCLEOTIDE SEQUENCE [LARGE SCALE GENOMIC DNA]</scope>
    <source>
        <strain evidence="1 2">BR5-29</strain>
    </source>
</reference>
<protein>
    <submittedName>
        <fullName evidence="1">Uncharacterized protein</fullName>
    </submittedName>
</protein>
<dbReference type="InterPro" id="IPR046219">
    <property type="entry name" value="DUF6252"/>
</dbReference>
<name>A0A5J5IJS0_9BACT</name>
<dbReference type="Pfam" id="PF19765">
    <property type="entry name" value="DUF6252"/>
    <property type="match status" value="1"/>
</dbReference>
<dbReference type="RefSeq" id="WP_150414648.1">
    <property type="nucleotide sequence ID" value="NZ_VYQF01000002.1"/>
</dbReference>
<gene>
    <name evidence="1" type="ORF">FW778_10430</name>
</gene>
<accession>A0A5J5IJS0</accession>
<dbReference type="EMBL" id="VYQF01000002">
    <property type="protein sequence ID" value="KAA9039239.1"/>
    <property type="molecule type" value="Genomic_DNA"/>
</dbReference>
<evidence type="ECO:0000313" key="2">
    <source>
        <dbReference type="Proteomes" id="UP000326903"/>
    </source>
</evidence>
<comment type="caution">
    <text evidence="1">The sequence shown here is derived from an EMBL/GenBank/DDBJ whole genome shotgun (WGS) entry which is preliminary data.</text>
</comment>
<organism evidence="1 2">
    <name type="scientific">Ginsengibacter hankyongi</name>
    <dbReference type="NCBI Taxonomy" id="2607284"/>
    <lineage>
        <taxon>Bacteria</taxon>
        <taxon>Pseudomonadati</taxon>
        <taxon>Bacteroidota</taxon>
        <taxon>Chitinophagia</taxon>
        <taxon>Chitinophagales</taxon>
        <taxon>Chitinophagaceae</taxon>
        <taxon>Ginsengibacter</taxon>
    </lineage>
</organism>